<proteinExistence type="predicted"/>
<protein>
    <submittedName>
        <fullName evidence="2">Ribonuclease H</fullName>
    </submittedName>
</protein>
<feature type="domain" description="RNase H type-1" evidence="1">
    <location>
        <begin position="5"/>
        <end position="142"/>
    </location>
</feature>
<dbReference type="STRING" id="1618607.UY86_C0010G0030"/>
<gene>
    <name evidence="2" type="ORF">UY86_C0010G0030</name>
</gene>
<dbReference type="InterPro" id="IPR012337">
    <property type="entry name" value="RNaseH-like_sf"/>
</dbReference>
<dbReference type="InterPro" id="IPR036397">
    <property type="entry name" value="RNaseH_sf"/>
</dbReference>
<dbReference type="PANTHER" id="PTHR48475:SF1">
    <property type="entry name" value="RNASE H TYPE-1 DOMAIN-CONTAINING PROTEIN"/>
    <property type="match status" value="1"/>
</dbReference>
<comment type="caution">
    <text evidence="2">The sequence shown here is derived from an EMBL/GenBank/DDBJ whole genome shotgun (WGS) entry which is preliminary data.</text>
</comment>
<dbReference type="PROSITE" id="PS50879">
    <property type="entry name" value="RNASE_H_1"/>
    <property type="match status" value="1"/>
</dbReference>
<sequence>MLFESMEKIIIYTDGGARGNPGPAGIGVVIQDENGETLKEVSGYIGETTNNQAEYEALVHALGEAKKIFGAKLREMQIEVRMDSELVVRQLSGLYKVKEPGLKEQFARVARIRLEDAPNIIFTHVRREKNKQADKLVNKAIDAAQ</sequence>
<evidence type="ECO:0000259" key="1">
    <source>
        <dbReference type="PROSITE" id="PS50879"/>
    </source>
</evidence>
<dbReference type="Gene3D" id="3.30.420.10">
    <property type="entry name" value="Ribonuclease H-like superfamily/Ribonuclease H"/>
    <property type="match status" value="1"/>
</dbReference>
<dbReference type="CDD" id="cd09279">
    <property type="entry name" value="RNase_HI_like"/>
    <property type="match status" value="1"/>
</dbReference>
<dbReference type="GO" id="GO:0003676">
    <property type="term" value="F:nucleic acid binding"/>
    <property type="evidence" value="ECO:0007669"/>
    <property type="project" value="InterPro"/>
</dbReference>
<evidence type="ECO:0000313" key="3">
    <source>
        <dbReference type="Proteomes" id="UP000033852"/>
    </source>
</evidence>
<dbReference type="PANTHER" id="PTHR48475">
    <property type="entry name" value="RIBONUCLEASE H"/>
    <property type="match status" value="1"/>
</dbReference>
<reference evidence="2 3" key="1">
    <citation type="journal article" date="2015" name="Nature">
        <title>rRNA introns, odd ribosomes, and small enigmatic genomes across a large radiation of phyla.</title>
        <authorList>
            <person name="Brown C.T."/>
            <person name="Hug L.A."/>
            <person name="Thomas B.C."/>
            <person name="Sharon I."/>
            <person name="Castelle C.J."/>
            <person name="Singh A."/>
            <person name="Wilkins M.J."/>
            <person name="Williams K.H."/>
            <person name="Banfield J.F."/>
        </authorList>
    </citation>
    <scope>NUCLEOTIDE SEQUENCE [LARGE SCALE GENOMIC DNA]</scope>
</reference>
<dbReference type="AlphaFoldDB" id="A0A0G2A8S1"/>
<dbReference type="Proteomes" id="UP000033852">
    <property type="component" value="Unassembled WGS sequence"/>
</dbReference>
<dbReference type="Pfam" id="PF13456">
    <property type="entry name" value="RVT_3"/>
    <property type="match status" value="1"/>
</dbReference>
<evidence type="ECO:0000313" key="2">
    <source>
        <dbReference type="EMBL" id="KKW37342.1"/>
    </source>
</evidence>
<dbReference type="InterPro" id="IPR002156">
    <property type="entry name" value="RNaseH_domain"/>
</dbReference>
<accession>A0A0G2A8S1</accession>
<dbReference type="GO" id="GO:0004523">
    <property type="term" value="F:RNA-DNA hybrid ribonuclease activity"/>
    <property type="evidence" value="ECO:0007669"/>
    <property type="project" value="InterPro"/>
</dbReference>
<dbReference type="EMBL" id="LCRR01000010">
    <property type="protein sequence ID" value="KKW37342.1"/>
    <property type="molecule type" value="Genomic_DNA"/>
</dbReference>
<name>A0A0G2A8S1_9BACT</name>
<dbReference type="SUPFAM" id="SSF53098">
    <property type="entry name" value="Ribonuclease H-like"/>
    <property type="match status" value="1"/>
</dbReference>
<organism evidence="2 3">
    <name type="scientific">Candidatus Adlerbacteria bacterium GW2011_GWB1_54_7</name>
    <dbReference type="NCBI Taxonomy" id="1618607"/>
    <lineage>
        <taxon>Bacteria</taxon>
        <taxon>Candidatus Adleribacteriota</taxon>
    </lineage>
</organism>